<keyword evidence="4" id="KW-1185">Reference proteome</keyword>
<dbReference type="PANTHER" id="PTHR35149:SF2">
    <property type="entry name" value="DUF262 DOMAIN-CONTAINING PROTEIN"/>
    <property type="match status" value="1"/>
</dbReference>
<dbReference type="InterPro" id="IPR004919">
    <property type="entry name" value="GmrSD_N"/>
</dbReference>
<evidence type="ECO:0000259" key="1">
    <source>
        <dbReference type="Pfam" id="PF03235"/>
    </source>
</evidence>
<dbReference type="AlphaFoldDB" id="A0A7S6VZE5"/>
<dbReference type="Pfam" id="PF03235">
    <property type="entry name" value="GmrSD_N"/>
    <property type="match status" value="1"/>
</dbReference>
<dbReference type="RefSeq" id="WP_180047521.1">
    <property type="nucleotide sequence ID" value="NZ_CP048659.1"/>
</dbReference>
<dbReference type="PANTHER" id="PTHR35149">
    <property type="entry name" value="SLL5132 PROTEIN"/>
    <property type="match status" value="1"/>
</dbReference>
<evidence type="ECO:0000313" key="3">
    <source>
        <dbReference type="EMBL" id="QOW47694.1"/>
    </source>
</evidence>
<evidence type="ECO:0000259" key="2">
    <source>
        <dbReference type="Pfam" id="PF07510"/>
    </source>
</evidence>
<reference evidence="3 4" key="1">
    <citation type="submission" date="2020-02" db="EMBL/GenBank/DDBJ databases">
        <title>Tigecycline-resistant Acinetobacter species from pigs and migratory birds.</title>
        <authorList>
            <person name="Chen C."/>
            <person name="Sun J."/>
            <person name="Liao X.-P."/>
            <person name="Liu Y.-H."/>
        </authorList>
    </citation>
    <scope>NUCLEOTIDE SEQUENCE [LARGE SCALE GENOMIC DNA]</scope>
    <source>
        <strain evidence="3 4">YH12207_T</strain>
    </source>
</reference>
<dbReference type="Proteomes" id="UP000593966">
    <property type="component" value="Chromosome"/>
</dbReference>
<name>A0A7S6VZE5_9GAMM</name>
<proteinExistence type="predicted"/>
<dbReference type="Pfam" id="PF07510">
    <property type="entry name" value="GmrSD_C"/>
    <property type="match status" value="1"/>
</dbReference>
<dbReference type="REBASE" id="452664">
    <property type="entry name" value="Api2207TGmrSDP"/>
</dbReference>
<sequence>MKGEAKQFLKFIDGSDKRFIIPVYQRNYSWQNKHCAQLLNDLKNLIAKPDTPHFFGSIVSSHMQGGKREDYLIIDGQQRLTTISILLIAIVDLLRHKKVIPRDERLIDKITKKHLVDEYQEDQRKIRLKPIKDDCKAFDALFEDESEWIEGSNVTSNFRYFRERIINDKIDIDDLYDAISRLQTIDIFLEKEDDPQLIFESLNSTGLELEEGDKIRNFILMGLSSDLQEKYYESYWNKIEKNTQFKVSEFFKDYLTLQLNRTVVIKDIYFTFKEYVKKKNEDVENLLKDLLEYSKLYAIILDPVQYRKSFSSVLVRLNQLEFTVIFPTLLAILKRWDRQNINDDEVNELLRITEIFLFRRLIVGLATNALSKIFATLDKDIIKRMQSDSSATYVEVYKYVLLNKDESSRFPNDEEFEQALFSRNIYAMSPKNKAYLFSFLENEESKEQINVIERIKDGTYTIEHIMPQTLSKVWQHELGEQAQQVHERWLHTLPNLTLTGYNSKYSNRPFKDKLEIEHGFKDSNLRLNQYVRDCSQWTETEIKERRKRLSAKAFKLWYYPITVYAPPVQDINEYLLEDDFDFTGCTLVSYSLYGVESKVQSWKEMQMDVVKYFLEQHTAKIMNLCSDIKFYDLALQATTNSFTEITNSVFLYTDCSTKSKINILKRVFEQCAVDQSELSLLIKKHEKLDIDK</sequence>
<dbReference type="InterPro" id="IPR011089">
    <property type="entry name" value="GmrSD_C"/>
</dbReference>
<feature type="domain" description="GmrSD restriction endonucleases N-terminal" evidence="1">
    <location>
        <begin position="10"/>
        <end position="219"/>
    </location>
</feature>
<accession>A0A7S6VZE5</accession>
<evidence type="ECO:0000313" key="4">
    <source>
        <dbReference type="Proteomes" id="UP000593966"/>
    </source>
</evidence>
<dbReference type="EMBL" id="CP048659">
    <property type="protein sequence ID" value="QOW47694.1"/>
    <property type="molecule type" value="Genomic_DNA"/>
</dbReference>
<protein>
    <submittedName>
        <fullName evidence="3">DUF262 domain-containing protein</fullName>
    </submittedName>
</protein>
<organism evidence="3 4">
    <name type="scientific">Acinetobacter piscicola</name>
    <dbReference type="NCBI Taxonomy" id="2006115"/>
    <lineage>
        <taxon>Bacteria</taxon>
        <taxon>Pseudomonadati</taxon>
        <taxon>Pseudomonadota</taxon>
        <taxon>Gammaproteobacteria</taxon>
        <taxon>Moraxellales</taxon>
        <taxon>Moraxellaceae</taxon>
        <taxon>Acinetobacter</taxon>
    </lineage>
</organism>
<feature type="domain" description="GmrSD restriction endonucleases C-terminal" evidence="2">
    <location>
        <begin position="411"/>
        <end position="550"/>
    </location>
</feature>
<gene>
    <name evidence="3" type="ORF">G0028_18455</name>
</gene>